<dbReference type="AlphaFoldDB" id="A0A8J9Z9U5"/>
<dbReference type="SUPFAM" id="SSF53335">
    <property type="entry name" value="S-adenosyl-L-methionine-dependent methyltransferases"/>
    <property type="match status" value="1"/>
</dbReference>
<dbReference type="GO" id="GO:0046983">
    <property type="term" value="F:protein dimerization activity"/>
    <property type="evidence" value="ECO:0007669"/>
    <property type="project" value="InterPro"/>
</dbReference>
<dbReference type="InterPro" id="IPR012967">
    <property type="entry name" value="COMT_dimerisation"/>
</dbReference>
<evidence type="ECO:0000256" key="5">
    <source>
        <dbReference type="ARBA" id="ARBA00039116"/>
    </source>
</evidence>
<evidence type="ECO:0000256" key="2">
    <source>
        <dbReference type="ARBA" id="ARBA00022679"/>
    </source>
</evidence>
<dbReference type="OrthoDB" id="1606438at2759"/>
<protein>
    <recommendedName>
        <fullName evidence="6">Acetylserotonin O-methyltransferase</fullName>
        <ecNumber evidence="5">2.1.1.4</ecNumber>
    </recommendedName>
    <alternativeName>
        <fullName evidence="7">Hydroxyindole O-methyltransferase</fullName>
    </alternativeName>
</protein>
<evidence type="ECO:0000256" key="1">
    <source>
        <dbReference type="ARBA" id="ARBA00022603"/>
    </source>
</evidence>
<dbReference type="Pfam" id="PF00891">
    <property type="entry name" value="Methyltransf_2"/>
    <property type="match status" value="1"/>
</dbReference>
<dbReference type="EMBL" id="OV696703">
    <property type="protein sequence ID" value="CAH1250562.1"/>
    <property type="molecule type" value="Genomic_DNA"/>
</dbReference>
<evidence type="ECO:0000256" key="4">
    <source>
        <dbReference type="ARBA" id="ARBA00037645"/>
    </source>
</evidence>
<evidence type="ECO:0000256" key="3">
    <source>
        <dbReference type="ARBA" id="ARBA00022691"/>
    </source>
</evidence>
<feature type="domain" description="O-methyltransferase dimerisation" evidence="9">
    <location>
        <begin position="15"/>
        <end position="99"/>
    </location>
</feature>
<evidence type="ECO:0000256" key="7">
    <source>
        <dbReference type="ARBA" id="ARBA00043054"/>
    </source>
</evidence>
<dbReference type="GO" id="GO:0032259">
    <property type="term" value="P:methylation"/>
    <property type="evidence" value="ECO:0007669"/>
    <property type="project" value="UniProtKB-KW"/>
</dbReference>
<dbReference type="EC" id="2.1.1.4" evidence="5"/>
<evidence type="ECO:0000259" key="8">
    <source>
        <dbReference type="Pfam" id="PF00891"/>
    </source>
</evidence>
<dbReference type="InterPro" id="IPR029063">
    <property type="entry name" value="SAM-dependent_MTases_sf"/>
</dbReference>
<dbReference type="SUPFAM" id="SSF46785">
    <property type="entry name" value="Winged helix' DNA-binding domain"/>
    <property type="match status" value="1"/>
</dbReference>
<dbReference type="Gene3D" id="1.10.10.10">
    <property type="entry name" value="Winged helix-like DNA-binding domain superfamily/Winged helix DNA-binding domain"/>
    <property type="match status" value="1"/>
</dbReference>
<organism evidence="10 11">
    <name type="scientific">Branchiostoma lanceolatum</name>
    <name type="common">Common lancelet</name>
    <name type="synonym">Amphioxus lanceolatum</name>
    <dbReference type="NCBI Taxonomy" id="7740"/>
    <lineage>
        <taxon>Eukaryota</taxon>
        <taxon>Metazoa</taxon>
        <taxon>Chordata</taxon>
        <taxon>Cephalochordata</taxon>
        <taxon>Leptocardii</taxon>
        <taxon>Amphioxiformes</taxon>
        <taxon>Branchiostomatidae</taxon>
        <taxon>Branchiostoma</taxon>
    </lineage>
</organism>
<dbReference type="Pfam" id="PF08100">
    <property type="entry name" value="Dimerisation"/>
    <property type="match status" value="1"/>
</dbReference>
<name>A0A8J9Z9U5_BRALA</name>
<evidence type="ECO:0000313" key="10">
    <source>
        <dbReference type="EMBL" id="CAH1250562.1"/>
    </source>
</evidence>
<proteinExistence type="predicted"/>
<dbReference type="InterPro" id="IPR016461">
    <property type="entry name" value="COMT-like"/>
</dbReference>
<evidence type="ECO:0000313" key="11">
    <source>
        <dbReference type="Proteomes" id="UP000838412"/>
    </source>
</evidence>
<reference evidence="10" key="1">
    <citation type="submission" date="2022-01" db="EMBL/GenBank/DDBJ databases">
        <authorList>
            <person name="Braso-Vives M."/>
        </authorList>
    </citation>
    <scope>NUCLEOTIDE SEQUENCE</scope>
</reference>
<gene>
    <name evidence="10" type="primary">ASMTL</name>
    <name evidence="10" type="ORF">BLAG_LOCUS11241</name>
</gene>
<keyword evidence="11" id="KW-1185">Reference proteome</keyword>
<sequence>MAVVVAESEARHILDIAEGFMKSQVLFTSLKLGIFDLLDKSAAPMTAVRISEAIRADTDATKRLLNACAGLGLLLKENVDKETGDGEYQLTQATRTFLTPSSSTNLGDWLGRLAVVFSSPWGDLPKAVKEGPTFSTLNGLDRGRTFEDVYSTEKYFMGAMEGLTTVFGARTASAFDLAEFQNICDIGGCTGPLAYHLAAAYPKAAVSVFDLPEVVKVAEDRRPVAEHAERVSFIPGGRKNRT</sequence>
<comment type="function">
    <text evidence="4">Catalyzes the transfer of a methyl group onto N-acetylserotonin, producing melatonin (N-acetyl-5-methoxytryptamine).</text>
</comment>
<dbReference type="PANTHER" id="PTHR43712">
    <property type="entry name" value="PUTATIVE (AFU_ORTHOLOGUE AFUA_4G14580)-RELATED"/>
    <property type="match status" value="1"/>
</dbReference>
<keyword evidence="3" id="KW-0949">S-adenosyl-L-methionine</keyword>
<keyword evidence="2" id="KW-0808">Transferase</keyword>
<dbReference type="Proteomes" id="UP000838412">
    <property type="component" value="Chromosome 18"/>
</dbReference>
<dbReference type="FunFam" id="1.10.10.10:FF:000358">
    <property type="entry name" value="Acetylserotonin O-methyltransferase"/>
    <property type="match status" value="1"/>
</dbReference>
<evidence type="ECO:0000259" key="9">
    <source>
        <dbReference type="Pfam" id="PF08100"/>
    </source>
</evidence>
<dbReference type="InterPro" id="IPR036388">
    <property type="entry name" value="WH-like_DNA-bd_sf"/>
</dbReference>
<dbReference type="PANTHER" id="PTHR43712:SF2">
    <property type="entry name" value="O-METHYLTRANSFERASE CICE"/>
    <property type="match status" value="1"/>
</dbReference>
<dbReference type="InterPro" id="IPR001077">
    <property type="entry name" value="COMT_C"/>
</dbReference>
<dbReference type="Gene3D" id="3.40.50.150">
    <property type="entry name" value="Vaccinia Virus protein VP39"/>
    <property type="match status" value="1"/>
</dbReference>
<feature type="domain" description="O-methyltransferase C-terminal" evidence="8">
    <location>
        <begin position="121"/>
        <end position="236"/>
    </location>
</feature>
<dbReference type="GO" id="GO:0017096">
    <property type="term" value="F:acetylserotonin O-methyltransferase activity"/>
    <property type="evidence" value="ECO:0007669"/>
    <property type="project" value="UniProtKB-EC"/>
</dbReference>
<dbReference type="InterPro" id="IPR036390">
    <property type="entry name" value="WH_DNA-bd_sf"/>
</dbReference>
<evidence type="ECO:0000256" key="6">
    <source>
        <dbReference type="ARBA" id="ARBA00040730"/>
    </source>
</evidence>
<keyword evidence="1" id="KW-0489">Methyltransferase</keyword>
<accession>A0A8J9Z9U5</accession>
<dbReference type="PROSITE" id="PS51683">
    <property type="entry name" value="SAM_OMT_II"/>
    <property type="match status" value="1"/>
</dbReference>